<name>A0A9X1LYF2_9MICO</name>
<accession>A0A9X1LYF2</accession>
<dbReference type="SUPFAM" id="SSF69118">
    <property type="entry name" value="AhpD-like"/>
    <property type="match status" value="1"/>
</dbReference>
<sequence length="167" mass="17446">MTDVLLTIAEVGSDAPRDHRPTVRDAAQAAYHALFDVGADDPVPGVDRGFRHLVAARAARLEGDGPAAEFYLDGADVTDAVALVEDGPDGEAGVRATRRTRAALRYAELLVGSPAAATADDLNGLVVAGWSPAEIVVIGQIVGFVSYQVRVAQGLRVLDDVFEEAAP</sequence>
<dbReference type="Gene3D" id="1.20.1290.10">
    <property type="entry name" value="AhpD-like"/>
    <property type="match status" value="1"/>
</dbReference>
<comment type="caution">
    <text evidence="1">The sequence shown here is derived from an EMBL/GenBank/DDBJ whole genome shotgun (WGS) entry which is preliminary data.</text>
</comment>
<proteinExistence type="predicted"/>
<dbReference type="InterPro" id="IPR029032">
    <property type="entry name" value="AhpD-like"/>
</dbReference>
<keyword evidence="2" id="KW-1185">Reference proteome</keyword>
<organism evidence="1 2">
    <name type="scientific">Microbacterium allomyrinae</name>
    <dbReference type="NCBI Taxonomy" id="2830666"/>
    <lineage>
        <taxon>Bacteria</taxon>
        <taxon>Bacillati</taxon>
        <taxon>Actinomycetota</taxon>
        <taxon>Actinomycetes</taxon>
        <taxon>Micrococcales</taxon>
        <taxon>Microbacteriaceae</taxon>
        <taxon>Microbacterium</taxon>
    </lineage>
</organism>
<gene>
    <name evidence="1" type="ORF">KEC57_17105</name>
</gene>
<evidence type="ECO:0000313" key="1">
    <source>
        <dbReference type="EMBL" id="MCC2033908.1"/>
    </source>
</evidence>
<reference evidence="1" key="1">
    <citation type="submission" date="2021-04" db="EMBL/GenBank/DDBJ databases">
        <title>Microbacterium tenobrionis sp. nov. and Microbacterium allomyrinae sp. nov., isolated from larvae of Tenobrio molitor and Allomyrina dichotoma, respectively.</title>
        <authorList>
            <person name="Lee S.D."/>
        </authorList>
    </citation>
    <scope>NUCLEOTIDE SEQUENCE</scope>
    <source>
        <strain evidence="1">BWT-G7</strain>
    </source>
</reference>
<evidence type="ECO:0008006" key="3">
    <source>
        <dbReference type="Google" id="ProtNLM"/>
    </source>
</evidence>
<dbReference type="Proteomes" id="UP001139354">
    <property type="component" value="Unassembled WGS sequence"/>
</dbReference>
<protein>
    <recommendedName>
        <fullName evidence="3">CMD domain protein</fullName>
    </recommendedName>
</protein>
<dbReference type="EMBL" id="JAGTTN010000008">
    <property type="protein sequence ID" value="MCC2033908.1"/>
    <property type="molecule type" value="Genomic_DNA"/>
</dbReference>
<dbReference type="RefSeq" id="WP_229385909.1">
    <property type="nucleotide sequence ID" value="NZ_JAGTTN010000008.1"/>
</dbReference>
<dbReference type="AlphaFoldDB" id="A0A9X1LYF2"/>
<evidence type="ECO:0000313" key="2">
    <source>
        <dbReference type="Proteomes" id="UP001139354"/>
    </source>
</evidence>